<proteinExistence type="predicted"/>
<comment type="caution">
    <text evidence="1">The sequence shown here is derived from an EMBL/GenBank/DDBJ whole genome shotgun (WGS) entry which is preliminary data.</text>
</comment>
<dbReference type="AlphaFoldDB" id="A0A9P1J1Y4"/>
<evidence type="ECO:0000313" key="2">
    <source>
        <dbReference type="Proteomes" id="UP001152747"/>
    </source>
</evidence>
<reference evidence="1" key="1">
    <citation type="submission" date="2022-11" db="EMBL/GenBank/DDBJ databases">
        <authorList>
            <person name="Kikuchi T."/>
        </authorList>
    </citation>
    <scope>NUCLEOTIDE SEQUENCE</scope>
    <source>
        <strain evidence="1">PS1010</strain>
    </source>
</reference>
<protein>
    <submittedName>
        <fullName evidence="1">Uncharacterized protein</fullName>
    </submittedName>
</protein>
<dbReference type="EMBL" id="CANHGI010000006">
    <property type="protein sequence ID" value="CAI5455056.1"/>
    <property type="molecule type" value="Genomic_DNA"/>
</dbReference>
<sequence length="71" mass="8101">MSSVPKVVRAAQKAVINQYMTREAVTKAAFQPTTQIPIQQQQPQNIRLHDESIHLKFGFPNLEKSVENQKL</sequence>
<accession>A0A9P1J1Y4</accession>
<evidence type="ECO:0000313" key="1">
    <source>
        <dbReference type="EMBL" id="CAI5455056.1"/>
    </source>
</evidence>
<keyword evidence="2" id="KW-1185">Reference proteome</keyword>
<dbReference type="OrthoDB" id="5839397at2759"/>
<dbReference type="Proteomes" id="UP001152747">
    <property type="component" value="Unassembled WGS sequence"/>
</dbReference>
<name>A0A9P1J1Y4_9PELO</name>
<organism evidence="1 2">
    <name type="scientific">Caenorhabditis angaria</name>
    <dbReference type="NCBI Taxonomy" id="860376"/>
    <lineage>
        <taxon>Eukaryota</taxon>
        <taxon>Metazoa</taxon>
        <taxon>Ecdysozoa</taxon>
        <taxon>Nematoda</taxon>
        <taxon>Chromadorea</taxon>
        <taxon>Rhabditida</taxon>
        <taxon>Rhabditina</taxon>
        <taxon>Rhabditomorpha</taxon>
        <taxon>Rhabditoidea</taxon>
        <taxon>Rhabditidae</taxon>
        <taxon>Peloderinae</taxon>
        <taxon>Caenorhabditis</taxon>
    </lineage>
</organism>
<gene>
    <name evidence="1" type="ORF">CAMP_LOCUS17693</name>
</gene>